<keyword evidence="15" id="KW-0695">RNA-directed DNA polymerase</keyword>
<evidence type="ECO:0000256" key="12">
    <source>
        <dbReference type="ARBA" id="ARBA00022840"/>
    </source>
</evidence>
<dbReference type="GO" id="GO:0042575">
    <property type="term" value="C:DNA polymerase complex"/>
    <property type="evidence" value="ECO:0007669"/>
    <property type="project" value="UniProtKB-ARBA"/>
</dbReference>
<evidence type="ECO:0000256" key="10">
    <source>
        <dbReference type="ARBA" id="ARBA00022801"/>
    </source>
</evidence>
<dbReference type="OrthoDB" id="5873082at2759"/>
<evidence type="ECO:0000256" key="14">
    <source>
        <dbReference type="ARBA" id="ARBA00022908"/>
    </source>
</evidence>
<dbReference type="PANTHER" id="PTHR42648:SF11">
    <property type="entry name" value="TRANSPOSON TY4-P GAG-POL POLYPROTEIN"/>
    <property type="match status" value="1"/>
</dbReference>
<dbReference type="InterPro" id="IPR036875">
    <property type="entry name" value="Znf_CCHC_sf"/>
</dbReference>
<keyword evidence="8" id="KW-0255">Endonuclease</keyword>
<dbReference type="GO" id="GO:0015074">
    <property type="term" value="P:DNA integration"/>
    <property type="evidence" value="ECO:0007669"/>
    <property type="project" value="UniProtKB-KW"/>
</dbReference>
<feature type="region of interest" description="Disordered" evidence="21">
    <location>
        <begin position="206"/>
        <end position="226"/>
    </location>
</feature>
<dbReference type="GO" id="GO:0006310">
    <property type="term" value="P:DNA recombination"/>
    <property type="evidence" value="ECO:0007669"/>
    <property type="project" value="UniProtKB-KW"/>
</dbReference>
<keyword evidence="7" id="KW-0064">Aspartyl protease</keyword>
<keyword evidence="10" id="KW-0378">Hydrolase</keyword>
<evidence type="ECO:0000256" key="4">
    <source>
        <dbReference type="ARBA" id="ARBA00022722"/>
    </source>
</evidence>
<keyword evidence="16" id="KW-0548">Nucleotidyltransferase</keyword>
<keyword evidence="4" id="KW-0540">Nuclease</keyword>
<evidence type="ECO:0000256" key="6">
    <source>
        <dbReference type="ARBA" id="ARBA00022741"/>
    </source>
</evidence>
<dbReference type="InterPro" id="IPR054722">
    <property type="entry name" value="PolX-like_BBD"/>
</dbReference>
<dbReference type="InterPro" id="IPR036397">
    <property type="entry name" value="RNaseH_sf"/>
</dbReference>
<dbReference type="InterPro" id="IPR007588">
    <property type="entry name" value="Znf_FLYWCH"/>
</dbReference>
<evidence type="ECO:0000313" key="25">
    <source>
        <dbReference type="Proteomes" id="UP000055024"/>
    </source>
</evidence>
<dbReference type="Gene3D" id="4.10.60.10">
    <property type="entry name" value="Zinc finger, CCHC-type"/>
    <property type="match status" value="1"/>
</dbReference>
<feature type="compositionally biased region" description="Polar residues" evidence="21">
    <location>
        <begin position="206"/>
        <end position="223"/>
    </location>
</feature>
<dbReference type="GO" id="GO:0008270">
    <property type="term" value="F:zinc ion binding"/>
    <property type="evidence" value="ECO:0007669"/>
    <property type="project" value="UniProtKB-KW"/>
</dbReference>
<keyword evidence="16" id="KW-0808">Transferase</keyword>
<evidence type="ECO:0000256" key="19">
    <source>
        <dbReference type="ARBA" id="ARBA00023268"/>
    </source>
</evidence>
<feature type="domain" description="Integrase catalytic" evidence="23">
    <location>
        <begin position="458"/>
        <end position="634"/>
    </location>
</feature>
<dbReference type="Pfam" id="PF14223">
    <property type="entry name" value="Retrotran_gag_2"/>
    <property type="match status" value="1"/>
</dbReference>
<keyword evidence="3" id="KW-0645">Protease</keyword>
<evidence type="ECO:0000259" key="23">
    <source>
        <dbReference type="PROSITE" id="PS50994"/>
    </source>
</evidence>
<evidence type="ECO:0000256" key="5">
    <source>
        <dbReference type="ARBA" id="ARBA00022723"/>
    </source>
</evidence>
<evidence type="ECO:0000256" key="16">
    <source>
        <dbReference type="ARBA" id="ARBA00022932"/>
    </source>
</evidence>
<evidence type="ECO:0000256" key="9">
    <source>
        <dbReference type="ARBA" id="ARBA00022771"/>
    </source>
</evidence>
<dbReference type="GO" id="GO:0003887">
    <property type="term" value="F:DNA-directed DNA polymerase activity"/>
    <property type="evidence" value="ECO:0007669"/>
    <property type="project" value="UniProtKB-KW"/>
</dbReference>
<dbReference type="InterPro" id="IPR057670">
    <property type="entry name" value="SH3_retrovirus"/>
</dbReference>
<dbReference type="GO" id="GO:0006508">
    <property type="term" value="P:proteolysis"/>
    <property type="evidence" value="ECO:0007669"/>
    <property type="project" value="UniProtKB-KW"/>
</dbReference>
<dbReference type="SUPFAM" id="SSF57756">
    <property type="entry name" value="Retrovirus zinc finger-like domains"/>
    <property type="match status" value="1"/>
</dbReference>
<dbReference type="Gene3D" id="3.30.420.10">
    <property type="entry name" value="Ribonuclease H-like superfamily/Ribonuclease H"/>
    <property type="match status" value="1"/>
</dbReference>
<evidence type="ECO:0000256" key="15">
    <source>
        <dbReference type="ARBA" id="ARBA00022918"/>
    </source>
</evidence>
<dbReference type="Pfam" id="PF25597">
    <property type="entry name" value="SH3_retrovirus"/>
    <property type="match status" value="1"/>
</dbReference>
<evidence type="ECO:0000256" key="3">
    <source>
        <dbReference type="ARBA" id="ARBA00022670"/>
    </source>
</evidence>
<dbReference type="InterPro" id="IPR043502">
    <property type="entry name" value="DNA/RNA_pol_sf"/>
</dbReference>
<keyword evidence="11" id="KW-0862">Zinc</keyword>
<protein>
    <submittedName>
        <fullName evidence="24">Retrovirus-related Pol polyprotein from transposon TNT 1-94</fullName>
    </submittedName>
</protein>
<dbReference type="Proteomes" id="UP000055024">
    <property type="component" value="Unassembled WGS sequence"/>
</dbReference>
<dbReference type="PANTHER" id="PTHR42648">
    <property type="entry name" value="TRANSPOSASE, PUTATIVE-RELATED"/>
    <property type="match status" value="1"/>
</dbReference>
<reference evidence="24 25" key="1">
    <citation type="submission" date="2015-01" db="EMBL/GenBank/DDBJ databases">
        <title>Evolution of Trichinella species and genotypes.</title>
        <authorList>
            <person name="Korhonen P.K."/>
            <person name="Edoardo P."/>
            <person name="Giuseppe L.R."/>
            <person name="Gasser R.B."/>
        </authorList>
    </citation>
    <scope>NUCLEOTIDE SEQUENCE [LARGE SCALE GENOMIC DNA]</scope>
    <source>
        <strain evidence="24">ISS1029</strain>
    </source>
</reference>
<dbReference type="Pfam" id="PF04500">
    <property type="entry name" value="FLYWCH"/>
    <property type="match status" value="1"/>
</dbReference>
<dbReference type="InterPro" id="IPR001584">
    <property type="entry name" value="Integrase_cat-core"/>
</dbReference>
<evidence type="ECO:0000256" key="13">
    <source>
        <dbReference type="ARBA" id="ARBA00022842"/>
    </source>
</evidence>
<sequence length="1544" mass="176118">MSVMATDSDLGKPVIAKLNSSNYQLWKLKMKVLLMRDGLWDLVSQPKPCPVPEDWSRKECKAIAAICLTVEDDQLIHLAQLETAREMWQTLQRLHERASIGSKLYLMRKLYGMRFTHGTMQSHINGILEIVTQLRGLGKNIEDEDLVAIMLCSLPNSYSALVTALEGRDEADLTVEYVSGKLLDEYQRRTESCLDQSSNEVALNTTASKARSQFRTSKATPTKSDNENRRCYYCGKKGHIKANCRKFKHQREKDEKVRYGVHHNELSPIDQKTNAIQYRSFATREKAVKGKIGDWYVDSGATSHMTCNRNFFESLERRKSTVYLADNTAIQAEGIGHGWLFCVTPDGTIEKIHLKDVLYIPSLETGLLSAQRITNNGYKIMFQDDTCLISYQKEVVAEAKLDGSLFKLKQKHQMDTALSVHTYACLHKKLNKEQLANGIEICKCDPENDCEICLTGKMTSTPFTKVATRAKKQIELIHSDICGPMPTATPSDHRYIMTLIDDYSRFTVVYLLKTKDEAVDRIKDYVATLHTRFGRNPVTLRTDNGREYVNQRLRNFLREKGIEHQFSAPYTPQQNGVAERKNRALVEMAKCMLTDAKLPERFWGEAVCTAAYLQNRLPSRSISKTPFELWTGIKPNVDHIRIFGSKAYSYVPKQKRRKWDNKAREGVIVGYGSTTKGYRLLNPTTNEIWISRSVKIIEDDSHMKNESAVPKRAIERSREYEDIPKLLKKEDNVNIEDIFGPQQEELPGEGEPMKNGIEVPTLRHSRRINKGVPPKRLSYNICATQICEPTSWEEVIKLPARERNKWIAAAEQEMTSLKRKGVFELVEPPDNCNVISSKWVFKAKRDASGKIHSYKARLVARGFSQRLGEDYDETFAPVVKHETIRTLLSIAAVKSLHVRHFDVKCAYLNAELPEKLYMEQPPGFEDPNKDMVWQLKRSIYGLKQSARAWNTKATEILTAVGFRQAKADLCSYTRKEPSRSMTYVLLYVDDLLIAAENEAVALTVNKQLNKYIEVKEIGEVSYYLGIQIERKSDDTFLIHQKNKIMQLLESCSMIEAKPVATPLETNYPNSLDEPSPALPDKTKYRRIIGSLLHISNVTRPDIALSVGLLCRQMETPTERDWKSAKRIIRYLAGTANAKLCLSSTNDLILRGHVDADWAGEKSSRKSTSGYVFQLSHGTIAWSTKRQTIVALSTTEAEYVALAEASRELLWLRQLLNDFGVQTPDATTLYEDNQGCIRLVESDRFGDRTKHISVRYHMVKDLREKGILEVKYCPSEEMIADNLTKPVCKQQIESFAKKVGLEGYGQENEKGTNNHLEGWHNRLNRKAGKIHNGLYELLQILIAEQGVTDTLIRQVLSGNATVGDLRRVNRVYVEKQQRVEQYTGEYINGSRTLEQFLEALMTSVKCPENYKIDPYVSLDWRINAALESFRKKYSDSMDKMVAVFVDRSLESVLRGSFPNYFPFCYLLSLWLTSLSFVLSQNCCGGMFLVHEGRTYKLKRAGRKKYWRCSKDKKGCGGAIWTNLDVTAVIKQNDHIESCPVDEHLA</sequence>
<feature type="domain" description="CCHC-type" evidence="22">
    <location>
        <begin position="229"/>
        <end position="246"/>
    </location>
</feature>
<dbReference type="GO" id="GO:0004190">
    <property type="term" value="F:aspartic-type endopeptidase activity"/>
    <property type="evidence" value="ECO:0007669"/>
    <property type="project" value="UniProtKB-KW"/>
</dbReference>
<evidence type="ECO:0000256" key="2">
    <source>
        <dbReference type="ARBA" id="ARBA00022612"/>
    </source>
</evidence>
<dbReference type="PROSITE" id="PS50994">
    <property type="entry name" value="INTEGRASE"/>
    <property type="match status" value="1"/>
</dbReference>
<dbReference type="SMART" id="SM00343">
    <property type="entry name" value="ZnF_C2HC"/>
    <property type="match status" value="1"/>
</dbReference>
<evidence type="ECO:0000256" key="8">
    <source>
        <dbReference type="ARBA" id="ARBA00022759"/>
    </source>
</evidence>
<evidence type="ECO:0000256" key="11">
    <source>
        <dbReference type="ARBA" id="ARBA00022833"/>
    </source>
</evidence>
<dbReference type="GO" id="GO:0019899">
    <property type="term" value="F:enzyme binding"/>
    <property type="evidence" value="ECO:0007669"/>
    <property type="project" value="UniProtKB-ARBA"/>
</dbReference>
<accession>A0A0V1GTY0</accession>
<comment type="caution">
    <text evidence="24">The sequence shown here is derived from an EMBL/GenBank/DDBJ whole genome shotgun (WGS) entry which is preliminary data.</text>
</comment>
<dbReference type="Gene3D" id="2.20.25.240">
    <property type="match status" value="1"/>
</dbReference>
<dbReference type="Pfam" id="PF00665">
    <property type="entry name" value="rve"/>
    <property type="match status" value="1"/>
</dbReference>
<keyword evidence="16" id="KW-0239">DNA-directed DNA polymerase</keyword>
<evidence type="ECO:0000256" key="1">
    <source>
        <dbReference type="ARBA" id="ARBA00002180"/>
    </source>
</evidence>
<dbReference type="SUPFAM" id="SSF53098">
    <property type="entry name" value="Ribonuclease H-like"/>
    <property type="match status" value="1"/>
</dbReference>
<dbReference type="Pfam" id="PF07727">
    <property type="entry name" value="RVT_2"/>
    <property type="match status" value="1"/>
</dbReference>
<keyword evidence="12" id="KW-0067">ATP-binding</keyword>
<evidence type="ECO:0000256" key="21">
    <source>
        <dbReference type="SAM" id="MobiDB-lite"/>
    </source>
</evidence>
<dbReference type="EMBL" id="JYDP01000258">
    <property type="protein sequence ID" value="KRZ01816.1"/>
    <property type="molecule type" value="Genomic_DNA"/>
</dbReference>
<evidence type="ECO:0000259" key="22">
    <source>
        <dbReference type="PROSITE" id="PS50158"/>
    </source>
</evidence>
<dbReference type="InterPro" id="IPR013103">
    <property type="entry name" value="RVT_2"/>
</dbReference>
<dbReference type="GO" id="GO:0003676">
    <property type="term" value="F:nucleic acid binding"/>
    <property type="evidence" value="ECO:0007669"/>
    <property type="project" value="InterPro"/>
</dbReference>
<keyword evidence="18" id="KW-0233">DNA recombination</keyword>
<dbReference type="GO" id="GO:0003964">
    <property type="term" value="F:RNA-directed DNA polymerase activity"/>
    <property type="evidence" value="ECO:0007669"/>
    <property type="project" value="UniProtKB-KW"/>
</dbReference>
<dbReference type="InterPro" id="IPR001878">
    <property type="entry name" value="Znf_CCHC"/>
</dbReference>
<keyword evidence="9 20" id="KW-0863">Zinc-finger</keyword>
<dbReference type="InterPro" id="IPR012337">
    <property type="entry name" value="RNaseH-like_sf"/>
</dbReference>
<name>A0A0V1GTY0_9BILA</name>
<keyword evidence="13" id="KW-0460">Magnesium</keyword>
<dbReference type="GO" id="GO:0004519">
    <property type="term" value="F:endonuclease activity"/>
    <property type="evidence" value="ECO:0007669"/>
    <property type="project" value="UniProtKB-KW"/>
</dbReference>
<evidence type="ECO:0000313" key="24">
    <source>
        <dbReference type="EMBL" id="KRZ01816.1"/>
    </source>
</evidence>
<evidence type="ECO:0000256" key="7">
    <source>
        <dbReference type="ARBA" id="ARBA00022750"/>
    </source>
</evidence>
<evidence type="ECO:0000256" key="17">
    <source>
        <dbReference type="ARBA" id="ARBA00023113"/>
    </source>
</evidence>
<comment type="function">
    <text evidence="1">The aspartyl protease (PR) mediates the proteolytic cleavages of the Gag and Gag-Pol polyproteins after assembly of the VLP.</text>
</comment>
<dbReference type="PROSITE" id="PS50158">
    <property type="entry name" value="ZF_CCHC"/>
    <property type="match status" value="1"/>
</dbReference>
<keyword evidence="17" id="KW-0917">Virion maturation</keyword>
<dbReference type="STRING" id="268475.A0A0V1GTY0"/>
<dbReference type="GO" id="GO:0005524">
    <property type="term" value="F:ATP binding"/>
    <property type="evidence" value="ECO:0007669"/>
    <property type="project" value="UniProtKB-KW"/>
</dbReference>
<keyword evidence="25" id="KW-1185">Reference proteome</keyword>
<dbReference type="InterPro" id="IPR039537">
    <property type="entry name" value="Retrotran_Ty1/copia-like"/>
</dbReference>
<organism evidence="24 25">
    <name type="scientific">Trichinella zimbabwensis</name>
    <dbReference type="NCBI Taxonomy" id="268475"/>
    <lineage>
        <taxon>Eukaryota</taxon>
        <taxon>Metazoa</taxon>
        <taxon>Ecdysozoa</taxon>
        <taxon>Nematoda</taxon>
        <taxon>Enoplea</taxon>
        <taxon>Dorylaimia</taxon>
        <taxon>Trichinellida</taxon>
        <taxon>Trichinellidae</taxon>
        <taxon>Trichinella</taxon>
    </lineage>
</organism>
<evidence type="ECO:0000256" key="20">
    <source>
        <dbReference type="PROSITE-ProRule" id="PRU00047"/>
    </source>
</evidence>
<keyword evidence="2" id="KW-1188">Viral release from host cell</keyword>
<keyword evidence="5" id="KW-0479">Metal-binding</keyword>
<dbReference type="SUPFAM" id="SSF56672">
    <property type="entry name" value="DNA/RNA polymerases"/>
    <property type="match status" value="1"/>
</dbReference>
<proteinExistence type="predicted"/>
<keyword evidence="19" id="KW-0511">Multifunctional enzyme</keyword>
<keyword evidence="14" id="KW-0229">DNA integration</keyword>
<dbReference type="Pfam" id="PF22936">
    <property type="entry name" value="Pol_BBD"/>
    <property type="match status" value="1"/>
</dbReference>
<gene>
    <name evidence="24" type="ORF">T11_17910</name>
</gene>
<keyword evidence="6" id="KW-0547">Nucleotide-binding</keyword>
<evidence type="ECO:0000256" key="18">
    <source>
        <dbReference type="ARBA" id="ARBA00023172"/>
    </source>
</evidence>
<dbReference type="CDD" id="cd09272">
    <property type="entry name" value="RNase_HI_RT_Ty1"/>
    <property type="match status" value="1"/>
</dbReference>